<dbReference type="RefSeq" id="WP_349419929.1">
    <property type="nucleotide sequence ID" value="NZ_JBEEWF010000007.1"/>
</dbReference>
<comment type="caution">
    <text evidence="1">The sequence shown here is derived from an EMBL/GenBank/DDBJ whole genome shotgun (WGS) entry which is preliminary data.</text>
</comment>
<evidence type="ECO:0000313" key="1">
    <source>
        <dbReference type="EMBL" id="MEQ5348813.1"/>
    </source>
</evidence>
<dbReference type="EMBL" id="JBEEWF010000007">
    <property type="protein sequence ID" value="MEQ5348813.1"/>
    <property type="molecule type" value="Genomic_DNA"/>
</dbReference>
<evidence type="ECO:0000313" key="2">
    <source>
        <dbReference type="Proteomes" id="UP001436462"/>
    </source>
</evidence>
<organism evidence="1 2">
    <name type="scientific">Proteus genomosp. 6</name>
    <dbReference type="NCBI Taxonomy" id="1311820"/>
    <lineage>
        <taxon>Bacteria</taxon>
        <taxon>Pseudomonadati</taxon>
        <taxon>Pseudomonadota</taxon>
        <taxon>Gammaproteobacteria</taxon>
        <taxon>Enterobacterales</taxon>
        <taxon>Morganellaceae</taxon>
        <taxon>Proteus</taxon>
    </lineage>
</organism>
<keyword evidence="2" id="KW-1185">Reference proteome</keyword>
<name>A0ABV1LAP8_9GAMM</name>
<gene>
    <name evidence="1" type="ORF">ABN253_11525</name>
</gene>
<dbReference type="Proteomes" id="UP001436462">
    <property type="component" value="Unassembled WGS sequence"/>
</dbReference>
<reference evidence="1 2" key="1">
    <citation type="submission" date="2024-04" db="EMBL/GenBank/DDBJ databases">
        <title>Role of Flies in the Dissemination of Carbapenem-Resistant Enterobacteriaceae (CRE): An Epidemiological and Genomic Study in China.</title>
        <authorList>
            <person name="Kaichao C."/>
            <person name="Zhang R."/>
            <person name="Chen S."/>
        </authorList>
    </citation>
    <scope>NUCLEOTIDE SEQUENCE [LARGE SCALE GENOMIC DNA]</scope>
    <source>
        <strain evidence="2">fly-1011</strain>
    </source>
</reference>
<dbReference type="Gene3D" id="1.20.120.330">
    <property type="entry name" value="Nucleotidyltransferases domain 2"/>
    <property type="match status" value="1"/>
</dbReference>
<accession>A0ABV1LAP8</accession>
<protein>
    <recommendedName>
        <fullName evidence="3">Phage protein</fullName>
    </recommendedName>
</protein>
<evidence type="ECO:0008006" key="3">
    <source>
        <dbReference type="Google" id="ProtNLM"/>
    </source>
</evidence>
<sequence>MSIENSDFLSFAEEILKPNCDEVFIRSAASRAYYCIFHQISSIVGNIPKLDSDGNKINAGVHLCLIKYLEGNAYQDLSLDKKTLCKLARSMKWTKQVREDSDYYLNKDITLLKAKQVITEAHNVINLVNGLKK</sequence>
<proteinExistence type="predicted"/>